<dbReference type="InterPro" id="IPR036388">
    <property type="entry name" value="WH-like_DNA-bd_sf"/>
</dbReference>
<evidence type="ECO:0000256" key="1">
    <source>
        <dbReference type="SAM" id="MobiDB-lite"/>
    </source>
</evidence>
<name>A0A6I6XZL5_PSEPU</name>
<keyword evidence="3" id="KW-0378">Hydrolase</keyword>
<accession>A0A6I6XZL5</accession>
<dbReference type="InterPro" id="IPR050662">
    <property type="entry name" value="Sec-metab_biosynth-thioest"/>
</dbReference>
<dbReference type="AlphaFoldDB" id="A0A6I6XZL5"/>
<evidence type="ECO:0000259" key="2">
    <source>
        <dbReference type="SMART" id="SM00849"/>
    </source>
</evidence>
<dbReference type="SUPFAM" id="SSF56281">
    <property type="entry name" value="Metallo-hydrolase/oxidoreductase"/>
    <property type="match status" value="1"/>
</dbReference>
<dbReference type="GO" id="GO:0016787">
    <property type="term" value="F:hydrolase activity"/>
    <property type="evidence" value="ECO:0007669"/>
    <property type="project" value="UniProtKB-KW"/>
</dbReference>
<dbReference type="PANTHER" id="PTHR23131">
    <property type="entry name" value="ENDORIBONUCLEASE LACTB2"/>
    <property type="match status" value="1"/>
</dbReference>
<dbReference type="Gene3D" id="1.10.10.10">
    <property type="entry name" value="Winged helix-like DNA-binding domain superfamily/Winged helix DNA-binding domain"/>
    <property type="match status" value="1"/>
</dbReference>
<sequence>MAELNAQGHELASGLRYPWPQAQGSGEWREVLDGVWWLRMPLPYRLDHINLYLLRHGEGWVVVDTGMNTAQTRDAWEQVFTGLFAGQPVLAVICTHYHSDHAGVAAWLAERYRCPIYMTASEYRSLYVTVPAGQAPGWDFHDFHAKAGFTDEQIDELYRLIQSGHFRPLHFNSYRRLQDGDRLPIGNRQWRVVVGRGHSPEHACLYAEDGSVLIAGDQVLPRITPTVGVHATEPEADPLRDWLASLEHLRRLPDSVLVLPAHERPFYNLHARLDQLQAHHQAQLSRLLASCDEPRSALELMAVVFPKLSGRFDELMALGETLAHANYLMAEGLLVRELHQGQHRYRRGTPGQPAAMPGPTATLTIPGSQPVALQESPCDRQEQQ</sequence>
<feature type="region of interest" description="Disordered" evidence="1">
    <location>
        <begin position="344"/>
        <end position="384"/>
    </location>
</feature>
<dbReference type="Pfam" id="PF21221">
    <property type="entry name" value="B_lactamase-like_C"/>
    <property type="match status" value="1"/>
</dbReference>
<dbReference type="Proteomes" id="UP000464480">
    <property type="component" value="Chromosome"/>
</dbReference>
<dbReference type="EMBL" id="CP026115">
    <property type="protein sequence ID" value="QHG65581.1"/>
    <property type="molecule type" value="Genomic_DNA"/>
</dbReference>
<protein>
    <submittedName>
        <fullName evidence="3">MBL fold metallo-hydrolase</fullName>
    </submittedName>
</protein>
<dbReference type="RefSeq" id="WP_159410912.1">
    <property type="nucleotide sequence ID" value="NZ_CP026115.2"/>
</dbReference>
<dbReference type="InterPro" id="IPR001279">
    <property type="entry name" value="Metallo-B-lactamas"/>
</dbReference>
<dbReference type="SMART" id="SM00849">
    <property type="entry name" value="Lactamase_B"/>
    <property type="match status" value="1"/>
</dbReference>
<dbReference type="PANTHER" id="PTHR23131:SF4">
    <property type="entry name" value="METALLO-BETA-LACTAMASE SUPERFAMILY POTEIN"/>
    <property type="match status" value="1"/>
</dbReference>
<evidence type="ECO:0000313" key="4">
    <source>
        <dbReference type="Proteomes" id="UP000464480"/>
    </source>
</evidence>
<reference evidence="3 4" key="1">
    <citation type="submission" date="2020-02" db="EMBL/GenBank/DDBJ databases">
        <title>Pseudomonas Putida W5 Complete Genome Assembly.</title>
        <authorList>
            <person name="Yuan Z.-C."/>
            <person name="Shaw G.A."/>
            <person name="Cusano A.D."/>
            <person name="Caddey B.J."/>
            <person name="Weselowski B.J."/>
        </authorList>
    </citation>
    <scope>NUCLEOTIDE SEQUENCE [LARGE SCALE GENOMIC DNA]</scope>
    <source>
        <strain evidence="3 4">W5</strain>
    </source>
</reference>
<proteinExistence type="predicted"/>
<evidence type="ECO:0000313" key="3">
    <source>
        <dbReference type="EMBL" id="QHG65581.1"/>
    </source>
</evidence>
<gene>
    <name evidence="3" type="ORF">C2H86_14735</name>
</gene>
<dbReference type="InterPro" id="IPR036866">
    <property type="entry name" value="RibonucZ/Hydroxyglut_hydro"/>
</dbReference>
<dbReference type="InterPro" id="IPR048933">
    <property type="entry name" value="B_lactamase-like_C"/>
</dbReference>
<feature type="domain" description="Metallo-beta-lactamase" evidence="2">
    <location>
        <begin position="48"/>
        <end position="262"/>
    </location>
</feature>
<dbReference type="Pfam" id="PF00753">
    <property type="entry name" value="Lactamase_B"/>
    <property type="match status" value="1"/>
</dbReference>
<dbReference type="Gene3D" id="3.60.15.10">
    <property type="entry name" value="Ribonuclease Z/Hydroxyacylglutathione hydrolase-like"/>
    <property type="match status" value="1"/>
</dbReference>
<organism evidence="3 4">
    <name type="scientific">Pseudomonas putida</name>
    <name type="common">Arthrobacter siderocapsulatus</name>
    <dbReference type="NCBI Taxonomy" id="303"/>
    <lineage>
        <taxon>Bacteria</taxon>
        <taxon>Pseudomonadati</taxon>
        <taxon>Pseudomonadota</taxon>
        <taxon>Gammaproteobacteria</taxon>
        <taxon>Pseudomonadales</taxon>
        <taxon>Pseudomonadaceae</taxon>
        <taxon>Pseudomonas</taxon>
    </lineage>
</organism>